<dbReference type="AlphaFoldDB" id="A0A4W5L9I8"/>
<proteinExistence type="predicted"/>
<name>A0A4W5L9I8_9TELE</name>
<dbReference type="Proteomes" id="UP000314982">
    <property type="component" value="Unassembled WGS sequence"/>
</dbReference>
<feature type="compositionally biased region" description="Polar residues" evidence="1">
    <location>
        <begin position="33"/>
        <end position="54"/>
    </location>
</feature>
<evidence type="ECO:0000256" key="1">
    <source>
        <dbReference type="SAM" id="MobiDB-lite"/>
    </source>
</evidence>
<evidence type="ECO:0000313" key="3">
    <source>
        <dbReference type="Proteomes" id="UP000314982"/>
    </source>
</evidence>
<protein>
    <submittedName>
        <fullName evidence="2">Uncharacterized protein</fullName>
    </submittedName>
</protein>
<evidence type="ECO:0000313" key="2">
    <source>
        <dbReference type="Ensembl" id="ENSHHUP00000022453.1"/>
    </source>
</evidence>
<feature type="compositionally biased region" description="Basic and acidic residues" evidence="1">
    <location>
        <begin position="91"/>
        <end position="102"/>
    </location>
</feature>
<sequence length="108" mass="11637">MSILCHLHSSRMSPGSENYALVSSLALGRSPHNRSSLSNLSCSTDTSQHWTTPKSMPEGFGERRQHSPLSTERQVVGEGGSSGKSTPNWPRVEEGGEPDRGSTGEIDQ</sequence>
<accession>A0A4W5L9I8</accession>
<reference evidence="3" key="1">
    <citation type="submission" date="2018-06" db="EMBL/GenBank/DDBJ databases">
        <title>Genome assembly of Danube salmon.</title>
        <authorList>
            <person name="Macqueen D.J."/>
            <person name="Gundappa M.K."/>
        </authorList>
    </citation>
    <scope>NUCLEOTIDE SEQUENCE [LARGE SCALE GENOMIC DNA]</scope>
</reference>
<keyword evidence="3" id="KW-1185">Reference proteome</keyword>
<reference evidence="2" key="2">
    <citation type="submission" date="2025-08" db="UniProtKB">
        <authorList>
            <consortium name="Ensembl"/>
        </authorList>
    </citation>
    <scope>IDENTIFICATION</scope>
</reference>
<dbReference type="Ensembl" id="ENSHHUT00000023303.1">
    <property type="protein sequence ID" value="ENSHHUP00000022453.1"/>
    <property type="gene ID" value="ENSHHUG00000014069.1"/>
</dbReference>
<feature type="region of interest" description="Disordered" evidence="1">
    <location>
        <begin position="29"/>
        <end position="108"/>
    </location>
</feature>
<organism evidence="2 3">
    <name type="scientific">Hucho hucho</name>
    <name type="common">huchen</name>
    <dbReference type="NCBI Taxonomy" id="62062"/>
    <lineage>
        <taxon>Eukaryota</taxon>
        <taxon>Metazoa</taxon>
        <taxon>Chordata</taxon>
        <taxon>Craniata</taxon>
        <taxon>Vertebrata</taxon>
        <taxon>Euteleostomi</taxon>
        <taxon>Actinopterygii</taxon>
        <taxon>Neopterygii</taxon>
        <taxon>Teleostei</taxon>
        <taxon>Protacanthopterygii</taxon>
        <taxon>Salmoniformes</taxon>
        <taxon>Salmonidae</taxon>
        <taxon>Salmoninae</taxon>
        <taxon>Hucho</taxon>
    </lineage>
</organism>
<reference evidence="2" key="3">
    <citation type="submission" date="2025-09" db="UniProtKB">
        <authorList>
            <consortium name="Ensembl"/>
        </authorList>
    </citation>
    <scope>IDENTIFICATION</scope>
</reference>